<dbReference type="InterPro" id="IPR036412">
    <property type="entry name" value="HAD-like_sf"/>
</dbReference>
<dbReference type="PRINTS" id="PR00413">
    <property type="entry name" value="HADHALOGNASE"/>
</dbReference>
<dbReference type="InterPro" id="IPR023214">
    <property type="entry name" value="HAD_sf"/>
</dbReference>
<dbReference type="EMBL" id="JAWDKB010000004">
    <property type="protein sequence ID" value="MDV0443681.1"/>
    <property type="molecule type" value="Genomic_DNA"/>
</dbReference>
<comment type="cofactor">
    <cofactor evidence="1">
        <name>Mg(2+)</name>
        <dbReference type="ChEBI" id="CHEBI:18420"/>
    </cofactor>
</comment>
<evidence type="ECO:0000256" key="3">
    <source>
        <dbReference type="ARBA" id="ARBA00022723"/>
    </source>
</evidence>
<dbReference type="SFLD" id="SFLDG01129">
    <property type="entry name" value="C1.5:_HAD__Beta-PGM__Phosphata"/>
    <property type="match status" value="1"/>
</dbReference>
<keyword evidence="5" id="KW-0460">Magnesium</keyword>
<dbReference type="Gene3D" id="3.40.50.1000">
    <property type="entry name" value="HAD superfamily/HAD-like"/>
    <property type="match status" value="1"/>
</dbReference>
<dbReference type="NCBIfam" id="TIGR01509">
    <property type="entry name" value="HAD-SF-IA-v3"/>
    <property type="match status" value="1"/>
</dbReference>
<dbReference type="RefSeq" id="WP_338096204.1">
    <property type="nucleotide sequence ID" value="NZ_JAWDKB010000004.1"/>
</dbReference>
<dbReference type="PANTHER" id="PTHR46470:SF2">
    <property type="entry name" value="GLYCERALDEHYDE 3-PHOSPHATE PHOSPHATASE"/>
    <property type="match status" value="1"/>
</dbReference>
<dbReference type="Gene3D" id="1.10.150.240">
    <property type="entry name" value="Putative phosphatase, domain 2"/>
    <property type="match status" value="1"/>
</dbReference>
<dbReference type="GO" id="GO:0046872">
    <property type="term" value="F:metal ion binding"/>
    <property type="evidence" value="ECO:0007669"/>
    <property type="project" value="UniProtKB-KW"/>
</dbReference>
<dbReference type="AlphaFoldDB" id="A0AAE4MG67"/>
<evidence type="ECO:0000256" key="2">
    <source>
        <dbReference type="ARBA" id="ARBA00007958"/>
    </source>
</evidence>
<evidence type="ECO:0000313" key="7">
    <source>
        <dbReference type="Proteomes" id="UP001283212"/>
    </source>
</evidence>
<sequence>MPASFPKAVIFDLDNTLHSLLLARIRAAEVLAIHLDDPLGELTLRFLNGDKPTLVTDTLTPYLTERDNLSDDLLTTCSWLYFAVERNCLEPFSGIAELLSALRSAEVRLAVITNSKEVDALDRLKTLGLLEYFTAVIAPETFGVKKPNPLVYQKTLELLGVSADEAVMIGDRLDRDVIPAREVGMRAVHAVYGSFEAGEEGAVEDVEGIWKILEQTSVQKQ</sequence>
<keyword evidence="4 6" id="KW-0378">Hydrolase</keyword>
<organism evidence="6 7">
    <name type="scientific">Methanorbis rubei</name>
    <dbReference type="NCBI Taxonomy" id="3028300"/>
    <lineage>
        <taxon>Archaea</taxon>
        <taxon>Methanobacteriati</taxon>
        <taxon>Methanobacteriota</taxon>
        <taxon>Stenosarchaea group</taxon>
        <taxon>Methanomicrobia</taxon>
        <taxon>Methanomicrobiales</taxon>
        <taxon>Methanocorpusculaceae</taxon>
        <taxon>Methanorbis</taxon>
    </lineage>
</organism>
<evidence type="ECO:0000256" key="5">
    <source>
        <dbReference type="ARBA" id="ARBA00022842"/>
    </source>
</evidence>
<dbReference type="Pfam" id="PF13419">
    <property type="entry name" value="HAD_2"/>
    <property type="match status" value="1"/>
</dbReference>
<keyword evidence="3" id="KW-0479">Metal-binding</keyword>
<reference evidence="6 7" key="1">
    <citation type="submission" date="2023-06" db="EMBL/GenBank/DDBJ databases">
        <title>Genome sequence of Methancorpusculaceae sp. Cs1.</title>
        <authorList>
            <person name="Protasov E."/>
            <person name="Platt K."/>
            <person name="Poehlein A."/>
            <person name="Daniel R."/>
            <person name="Brune A."/>
        </authorList>
    </citation>
    <scope>NUCLEOTIDE SEQUENCE [LARGE SCALE GENOMIC DNA]</scope>
    <source>
        <strain evidence="6 7">Cs1</strain>
    </source>
</reference>
<dbReference type="EC" id="3.1.3.18" evidence="6"/>
<dbReference type="GO" id="GO:0044281">
    <property type="term" value="P:small molecule metabolic process"/>
    <property type="evidence" value="ECO:0007669"/>
    <property type="project" value="UniProtKB-ARBA"/>
</dbReference>
<dbReference type="InterPro" id="IPR006439">
    <property type="entry name" value="HAD-SF_hydro_IA"/>
</dbReference>
<evidence type="ECO:0000256" key="4">
    <source>
        <dbReference type="ARBA" id="ARBA00022801"/>
    </source>
</evidence>
<dbReference type="GO" id="GO:0008967">
    <property type="term" value="F:phosphoglycolate phosphatase activity"/>
    <property type="evidence" value="ECO:0007669"/>
    <property type="project" value="UniProtKB-EC"/>
</dbReference>
<dbReference type="InterPro" id="IPR041492">
    <property type="entry name" value="HAD_2"/>
</dbReference>
<keyword evidence="7" id="KW-1185">Reference proteome</keyword>
<gene>
    <name evidence="6" type="primary">gph_2</name>
    <name evidence="6" type="ORF">McpCs1_10590</name>
</gene>
<dbReference type="SUPFAM" id="SSF56784">
    <property type="entry name" value="HAD-like"/>
    <property type="match status" value="1"/>
</dbReference>
<proteinExistence type="inferred from homology"/>
<comment type="caution">
    <text evidence="6">The sequence shown here is derived from an EMBL/GenBank/DDBJ whole genome shotgun (WGS) entry which is preliminary data.</text>
</comment>
<evidence type="ECO:0000256" key="1">
    <source>
        <dbReference type="ARBA" id="ARBA00001946"/>
    </source>
</evidence>
<accession>A0AAE4MG67</accession>
<dbReference type="Proteomes" id="UP001283212">
    <property type="component" value="Unassembled WGS sequence"/>
</dbReference>
<dbReference type="InterPro" id="IPR051400">
    <property type="entry name" value="HAD-like_hydrolase"/>
</dbReference>
<dbReference type="SFLD" id="SFLDS00003">
    <property type="entry name" value="Haloacid_Dehalogenase"/>
    <property type="match status" value="1"/>
</dbReference>
<dbReference type="NCBIfam" id="TIGR01549">
    <property type="entry name" value="HAD-SF-IA-v1"/>
    <property type="match status" value="1"/>
</dbReference>
<name>A0AAE4MG67_9EURY</name>
<evidence type="ECO:0000313" key="6">
    <source>
        <dbReference type="EMBL" id="MDV0443681.1"/>
    </source>
</evidence>
<comment type="similarity">
    <text evidence="2">Belongs to the HAD-like hydrolase superfamily.</text>
</comment>
<dbReference type="InterPro" id="IPR023198">
    <property type="entry name" value="PGP-like_dom2"/>
</dbReference>
<dbReference type="PANTHER" id="PTHR46470">
    <property type="entry name" value="N-ACYLNEURAMINATE-9-PHOSPHATASE"/>
    <property type="match status" value="1"/>
</dbReference>
<protein>
    <submittedName>
        <fullName evidence="6">Phosphoglycolate phosphatase</fullName>
        <ecNumber evidence="6">3.1.3.18</ecNumber>
    </submittedName>
</protein>